<feature type="compositionally biased region" description="Basic and acidic residues" evidence="1">
    <location>
        <begin position="61"/>
        <end position="70"/>
    </location>
</feature>
<evidence type="ECO:0000313" key="3">
    <source>
        <dbReference type="WBParaSite" id="PSAMB.scaffold1972size26331.g15821.t1"/>
    </source>
</evidence>
<accession>A0A914VHF5</accession>
<sequence length="108" mass="12146">MLRDNNQPSSERRLTVPHHLTHSQRSQLELAAQAKGFSGSVEEYLTVLKQREVASPNHTTDSTKHEHNLDDPDATLNNKEESQNLIADRLQTPLQVCQIQNKATHGSL</sequence>
<proteinExistence type="predicted"/>
<reference evidence="3" key="1">
    <citation type="submission" date="2022-11" db="UniProtKB">
        <authorList>
            <consortium name="WormBaseParasite"/>
        </authorList>
    </citation>
    <scope>IDENTIFICATION</scope>
</reference>
<dbReference type="WBParaSite" id="PSAMB.scaffold1972size26331.g15821.t1">
    <property type="protein sequence ID" value="PSAMB.scaffold1972size26331.g15821.t1"/>
    <property type="gene ID" value="PSAMB.scaffold1972size26331.g15821"/>
</dbReference>
<dbReference type="AlphaFoldDB" id="A0A914VHF5"/>
<feature type="region of interest" description="Disordered" evidence="1">
    <location>
        <begin position="1"/>
        <end position="25"/>
    </location>
</feature>
<keyword evidence="2" id="KW-1185">Reference proteome</keyword>
<organism evidence="2 3">
    <name type="scientific">Plectus sambesii</name>
    <dbReference type="NCBI Taxonomy" id="2011161"/>
    <lineage>
        <taxon>Eukaryota</taxon>
        <taxon>Metazoa</taxon>
        <taxon>Ecdysozoa</taxon>
        <taxon>Nematoda</taxon>
        <taxon>Chromadorea</taxon>
        <taxon>Plectida</taxon>
        <taxon>Plectina</taxon>
        <taxon>Plectoidea</taxon>
        <taxon>Plectidae</taxon>
        <taxon>Plectus</taxon>
    </lineage>
</organism>
<name>A0A914VHF5_9BILA</name>
<protein>
    <submittedName>
        <fullName evidence="3">Uncharacterized protein</fullName>
    </submittedName>
</protein>
<dbReference type="Proteomes" id="UP000887566">
    <property type="component" value="Unplaced"/>
</dbReference>
<feature type="region of interest" description="Disordered" evidence="1">
    <location>
        <begin position="52"/>
        <end position="76"/>
    </location>
</feature>
<evidence type="ECO:0000256" key="1">
    <source>
        <dbReference type="SAM" id="MobiDB-lite"/>
    </source>
</evidence>
<evidence type="ECO:0000313" key="2">
    <source>
        <dbReference type="Proteomes" id="UP000887566"/>
    </source>
</evidence>